<comment type="caution">
    <text evidence="1">The sequence shown here is derived from an EMBL/GenBank/DDBJ whole genome shotgun (WGS) entry which is preliminary data.</text>
</comment>
<dbReference type="EMBL" id="JBHSSW010000012">
    <property type="protein sequence ID" value="MFC6198471.1"/>
    <property type="molecule type" value="Genomic_DNA"/>
</dbReference>
<accession>A0ABW1SB18</accession>
<gene>
    <name evidence="1" type="ORF">ACFQDM_10285</name>
</gene>
<dbReference type="RefSeq" id="WP_377378711.1">
    <property type="nucleotide sequence ID" value="NZ_JBHSSW010000012.1"/>
</dbReference>
<reference evidence="2" key="1">
    <citation type="journal article" date="2019" name="Int. J. Syst. Evol. Microbiol.">
        <title>The Global Catalogue of Microorganisms (GCM) 10K type strain sequencing project: providing services to taxonomists for standard genome sequencing and annotation.</title>
        <authorList>
            <consortium name="The Broad Institute Genomics Platform"/>
            <consortium name="The Broad Institute Genome Sequencing Center for Infectious Disease"/>
            <person name="Wu L."/>
            <person name="Ma J."/>
        </authorList>
    </citation>
    <scope>NUCLEOTIDE SEQUENCE [LARGE SCALE GENOMIC DNA]</scope>
    <source>
        <strain evidence="2">CGMCC-1.15741</strain>
    </source>
</reference>
<dbReference type="Proteomes" id="UP001596303">
    <property type="component" value="Unassembled WGS sequence"/>
</dbReference>
<keyword evidence="2" id="KW-1185">Reference proteome</keyword>
<sequence>MQTFWRNTEYEEASSKRWVQIVLCGGWSVSSQIAQLCQTTKHGNLFNRALLLELIEKAGIKLWDREAANKVLPENREIPL</sequence>
<evidence type="ECO:0000313" key="2">
    <source>
        <dbReference type="Proteomes" id="UP001596303"/>
    </source>
</evidence>
<proteinExistence type="predicted"/>
<name>A0ABW1SB18_9PROT</name>
<organism evidence="1 2">
    <name type="scientific">Ponticaulis profundi</name>
    <dbReference type="NCBI Taxonomy" id="2665222"/>
    <lineage>
        <taxon>Bacteria</taxon>
        <taxon>Pseudomonadati</taxon>
        <taxon>Pseudomonadota</taxon>
        <taxon>Alphaproteobacteria</taxon>
        <taxon>Hyphomonadales</taxon>
        <taxon>Hyphomonadaceae</taxon>
        <taxon>Ponticaulis</taxon>
    </lineage>
</organism>
<evidence type="ECO:0000313" key="1">
    <source>
        <dbReference type="EMBL" id="MFC6198471.1"/>
    </source>
</evidence>
<protein>
    <submittedName>
        <fullName evidence="1">Uncharacterized protein</fullName>
    </submittedName>
</protein>